<evidence type="ECO:0000256" key="5">
    <source>
        <dbReference type="ARBA" id="ARBA00023014"/>
    </source>
</evidence>
<proteinExistence type="inferred from homology"/>
<dbReference type="PRINTS" id="PR00355">
    <property type="entry name" value="ADRENODOXIN"/>
</dbReference>
<keyword evidence="3" id="KW-0479">Metal-binding</keyword>
<dbReference type="InterPro" id="IPR001055">
    <property type="entry name" value="Adrenodoxin-like"/>
</dbReference>
<dbReference type="Gene3D" id="3.10.20.30">
    <property type="match status" value="1"/>
</dbReference>
<dbReference type="GO" id="GO:0140647">
    <property type="term" value="P:P450-containing electron transport chain"/>
    <property type="evidence" value="ECO:0007669"/>
    <property type="project" value="InterPro"/>
</dbReference>
<keyword evidence="5" id="KW-0411">Iron-sulfur</keyword>
<dbReference type="OrthoDB" id="9799640at2"/>
<evidence type="ECO:0000313" key="9">
    <source>
        <dbReference type="Proteomes" id="UP000219465"/>
    </source>
</evidence>
<dbReference type="GO" id="GO:0046872">
    <property type="term" value="F:metal ion binding"/>
    <property type="evidence" value="ECO:0007669"/>
    <property type="project" value="UniProtKB-KW"/>
</dbReference>
<dbReference type="GO" id="GO:0009055">
    <property type="term" value="F:electron transfer activity"/>
    <property type="evidence" value="ECO:0007669"/>
    <property type="project" value="TreeGrafter"/>
</dbReference>
<organism evidence="8 9">
    <name type="scientific">Hoeflea halophila</name>
    <dbReference type="NCBI Taxonomy" id="714899"/>
    <lineage>
        <taxon>Bacteria</taxon>
        <taxon>Pseudomonadati</taxon>
        <taxon>Pseudomonadota</taxon>
        <taxon>Alphaproteobacteria</taxon>
        <taxon>Hyphomicrobiales</taxon>
        <taxon>Rhizobiaceae</taxon>
        <taxon>Hoeflea</taxon>
    </lineage>
</organism>
<gene>
    <name evidence="8" type="ORF">SAMN05877838_3705</name>
</gene>
<dbReference type="InterPro" id="IPR018298">
    <property type="entry name" value="Adrenodoxin_Fe-S_BS"/>
</dbReference>
<sequence length="111" mass="12314">MHIHVTDQDGVRHTLEALEGFRVMEIIRDWGLDIKAECGGACACATCHVHVAPEWTEQLHPIEAEEEDMLDQAFDVRDNSRLSCQLLMSEELDGLEVTLAPGTEAKDRAAA</sequence>
<dbReference type="Proteomes" id="UP000219465">
    <property type="component" value="Unassembled WGS sequence"/>
</dbReference>
<keyword evidence="9" id="KW-1185">Reference proteome</keyword>
<feature type="domain" description="2Fe-2S ferredoxin-type" evidence="7">
    <location>
        <begin position="1"/>
        <end position="103"/>
    </location>
</feature>
<dbReference type="RefSeq" id="WP_097109231.1">
    <property type="nucleotide sequence ID" value="NZ_OCPC01000006.1"/>
</dbReference>
<reference evidence="9" key="1">
    <citation type="submission" date="2017-08" db="EMBL/GenBank/DDBJ databases">
        <authorList>
            <person name="Varghese N."/>
            <person name="Submissions S."/>
        </authorList>
    </citation>
    <scope>NUCLEOTIDE SEQUENCE [LARGE SCALE GENOMIC DNA]</scope>
    <source>
        <strain evidence="9">KCTC 23107</strain>
    </source>
</reference>
<dbReference type="PANTHER" id="PTHR23426">
    <property type="entry name" value="FERREDOXIN/ADRENODOXIN"/>
    <property type="match status" value="1"/>
</dbReference>
<dbReference type="InterPro" id="IPR001041">
    <property type="entry name" value="2Fe-2S_ferredoxin-type"/>
</dbReference>
<dbReference type="EMBL" id="OCPC01000006">
    <property type="protein sequence ID" value="SOE18766.1"/>
    <property type="molecule type" value="Genomic_DNA"/>
</dbReference>
<dbReference type="AlphaFoldDB" id="A0A286IGI6"/>
<dbReference type="PROSITE" id="PS00814">
    <property type="entry name" value="ADX"/>
    <property type="match status" value="1"/>
</dbReference>
<comment type="similarity">
    <text evidence="1">Belongs to the adrenodoxin/putidaredoxin family.</text>
</comment>
<evidence type="ECO:0000256" key="1">
    <source>
        <dbReference type="ARBA" id="ARBA00010914"/>
    </source>
</evidence>
<dbReference type="PROSITE" id="PS51085">
    <property type="entry name" value="2FE2S_FER_2"/>
    <property type="match status" value="1"/>
</dbReference>
<evidence type="ECO:0000259" key="7">
    <source>
        <dbReference type="PROSITE" id="PS51085"/>
    </source>
</evidence>
<dbReference type="PANTHER" id="PTHR23426:SF63">
    <property type="entry name" value="TRANSFER PROTEIN, PUTATIVE-RELATED"/>
    <property type="match status" value="1"/>
</dbReference>
<dbReference type="InterPro" id="IPR036010">
    <property type="entry name" value="2Fe-2S_ferredoxin-like_sf"/>
</dbReference>
<accession>A0A286IGI6</accession>
<dbReference type="InterPro" id="IPR012675">
    <property type="entry name" value="Beta-grasp_dom_sf"/>
</dbReference>
<evidence type="ECO:0000256" key="3">
    <source>
        <dbReference type="ARBA" id="ARBA00022723"/>
    </source>
</evidence>
<dbReference type="Pfam" id="PF00111">
    <property type="entry name" value="Fer2"/>
    <property type="match status" value="1"/>
</dbReference>
<evidence type="ECO:0000256" key="4">
    <source>
        <dbReference type="ARBA" id="ARBA00023004"/>
    </source>
</evidence>
<name>A0A286IGI6_9HYPH</name>
<evidence type="ECO:0000256" key="2">
    <source>
        <dbReference type="ARBA" id="ARBA00022714"/>
    </source>
</evidence>
<dbReference type="SUPFAM" id="SSF54292">
    <property type="entry name" value="2Fe-2S ferredoxin-like"/>
    <property type="match status" value="1"/>
</dbReference>
<dbReference type="GO" id="GO:0051537">
    <property type="term" value="F:2 iron, 2 sulfur cluster binding"/>
    <property type="evidence" value="ECO:0007669"/>
    <property type="project" value="UniProtKB-KW"/>
</dbReference>
<dbReference type="CDD" id="cd00207">
    <property type="entry name" value="fer2"/>
    <property type="match status" value="1"/>
</dbReference>
<keyword evidence="4" id="KW-0408">Iron</keyword>
<keyword evidence="2" id="KW-0001">2Fe-2S</keyword>
<protein>
    <submittedName>
        <fullName evidence="8">2Fe-2S ferredoxin</fullName>
    </submittedName>
</protein>
<evidence type="ECO:0000313" key="8">
    <source>
        <dbReference type="EMBL" id="SOE18766.1"/>
    </source>
</evidence>
<comment type="cofactor">
    <cofactor evidence="6">
        <name>[2Fe-2S] cluster</name>
        <dbReference type="ChEBI" id="CHEBI:190135"/>
    </cofactor>
</comment>
<evidence type="ECO:0000256" key="6">
    <source>
        <dbReference type="ARBA" id="ARBA00034078"/>
    </source>
</evidence>